<dbReference type="AlphaFoldDB" id="A0A382NWK4"/>
<evidence type="ECO:0000313" key="2">
    <source>
        <dbReference type="EMBL" id="SVC65544.1"/>
    </source>
</evidence>
<proteinExistence type="predicted"/>
<gene>
    <name evidence="2" type="ORF">METZ01_LOCUS318398</name>
</gene>
<name>A0A382NWK4_9ZZZZ</name>
<evidence type="ECO:0000259" key="1">
    <source>
        <dbReference type="PROSITE" id="PS51186"/>
    </source>
</evidence>
<organism evidence="2">
    <name type="scientific">marine metagenome</name>
    <dbReference type="NCBI Taxonomy" id="408172"/>
    <lineage>
        <taxon>unclassified sequences</taxon>
        <taxon>metagenomes</taxon>
        <taxon>ecological metagenomes</taxon>
    </lineage>
</organism>
<dbReference type="EMBL" id="UINC01103283">
    <property type="protein sequence ID" value="SVC65544.1"/>
    <property type="molecule type" value="Genomic_DNA"/>
</dbReference>
<dbReference type="GO" id="GO:0016747">
    <property type="term" value="F:acyltransferase activity, transferring groups other than amino-acyl groups"/>
    <property type="evidence" value="ECO:0007669"/>
    <property type="project" value="InterPro"/>
</dbReference>
<feature type="domain" description="N-acetyltransferase" evidence="1">
    <location>
        <begin position="151"/>
        <end position="286"/>
    </location>
</feature>
<sequence length="286" mass="31851">MNYHVTFDRDAQSFWDANAESLLRHESEYNLMIGITLGIISAERTWGELSCFTVRHGSKIVGQAMHTGGDKPLILSSMSPGAVDALVDATIENDFFPERVSGPAETAEYCASVFASRRGAKTSIFQRQGIYELREVIWPPPDGGKLISGTPEQRDLTLEWAEHFVRECFPEEPEPKALAEDMVKNRLGAGHVYFWETAEGDIVSMAGRNRESPNTATISWVYTPPEKRGRGYARSVVAHLSQLWLDRGKTACNLFTNLANPASNKAYVSVGYEQLLEARIYSIESP</sequence>
<protein>
    <recommendedName>
        <fullName evidence="1">N-acetyltransferase domain-containing protein</fullName>
    </recommendedName>
</protein>
<dbReference type="InterPro" id="IPR000182">
    <property type="entry name" value="GNAT_dom"/>
</dbReference>
<dbReference type="Pfam" id="PF08445">
    <property type="entry name" value="FR47"/>
    <property type="match status" value="1"/>
</dbReference>
<dbReference type="Gene3D" id="3.40.630.30">
    <property type="match status" value="1"/>
</dbReference>
<dbReference type="InterPro" id="IPR016181">
    <property type="entry name" value="Acyl_CoA_acyltransferase"/>
</dbReference>
<dbReference type="PROSITE" id="PS51186">
    <property type="entry name" value="GNAT"/>
    <property type="match status" value="1"/>
</dbReference>
<dbReference type="InterPro" id="IPR013653">
    <property type="entry name" value="GCN5-like_dom"/>
</dbReference>
<dbReference type="CDD" id="cd04301">
    <property type="entry name" value="NAT_SF"/>
    <property type="match status" value="1"/>
</dbReference>
<accession>A0A382NWK4</accession>
<dbReference type="SUPFAM" id="SSF55729">
    <property type="entry name" value="Acyl-CoA N-acyltransferases (Nat)"/>
    <property type="match status" value="1"/>
</dbReference>
<reference evidence="2" key="1">
    <citation type="submission" date="2018-05" db="EMBL/GenBank/DDBJ databases">
        <authorList>
            <person name="Lanie J.A."/>
            <person name="Ng W.-L."/>
            <person name="Kazmierczak K.M."/>
            <person name="Andrzejewski T.M."/>
            <person name="Davidsen T.M."/>
            <person name="Wayne K.J."/>
            <person name="Tettelin H."/>
            <person name="Glass J.I."/>
            <person name="Rusch D."/>
            <person name="Podicherti R."/>
            <person name="Tsui H.-C.T."/>
            <person name="Winkler M.E."/>
        </authorList>
    </citation>
    <scope>NUCLEOTIDE SEQUENCE</scope>
</reference>